<dbReference type="CDD" id="cd04182">
    <property type="entry name" value="GT_2_like_f"/>
    <property type="match status" value="1"/>
</dbReference>
<evidence type="ECO:0000313" key="2">
    <source>
        <dbReference type="EMBL" id="SNY57717.1"/>
    </source>
</evidence>
<sequence>MTAGLVLAAGAGRRYGMPKALVRHAGRLLVERAVDTLREAGSSPIVVVLGAAHDQVPELPGDVVINPDWATGMASSLKAGLRALEATGAEAAVVLLVDMPGVSAEAVRRVSASASADALVMGGYGERRGHPVLLGRNHWAGVAATAEGDSGARNYLRAHAGLVRVVAVGDVSDDLDLDVPELDTHA</sequence>
<feature type="domain" description="MobA-like NTP transferase" evidence="1">
    <location>
        <begin position="4"/>
        <end position="159"/>
    </location>
</feature>
<gene>
    <name evidence="2" type="ORF">SAMN05421748_118162</name>
</gene>
<keyword evidence="3" id="KW-1185">Reference proteome</keyword>
<dbReference type="Gene3D" id="3.90.550.10">
    <property type="entry name" value="Spore Coat Polysaccharide Biosynthesis Protein SpsA, Chain A"/>
    <property type="match status" value="1"/>
</dbReference>
<dbReference type="Proteomes" id="UP000219612">
    <property type="component" value="Unassembled WGS sequence"/>
</dbReference>
<accession>A0A285JD00</accession>
<dbReference type="RefSeq" id="WP_097325134.1">
    <property type="nucleotide sequence ID" value="NZ_OBDY01000018.1"/>
</dbReference>
<proteinExistence type="predicted"/>
<evidence type="ECO:0000313" key="3">
    <source>
        <dbReference type="Proteomes" id="UP000219612"/>
    </source>
</evidence>
<dbReference type="SUPFAM" id="SSF53448">
    <property type="entry name" value="Nucleotide-diphospho-sugar transferases"/>
    <property type="match status" value="1"/>
</dbReference>
<dbReference type="OrthoDB" id="4427994at2"/>
<dbReference type="PANTHER" id="PTHR43777">
    <property type="entry name" value="MOLYBDENUM COFACTOR CYTIDYLYLTRANSFERASE"/>
    <property type="match status" value="1"/>
</dbReference>
<dbReference type="EMBL" id="OBDY01000018">
    <property type="protein sequence ID" value="SNY57717.1"/>
    <property type="molecule type" value="Genomic_DNA"/>
</dbReference>
<organism evidence="2 3">
    <name type="scientific">Paractinoplanes atraurantiacus</name>
    <dbReference type="NCBI Taxonomy" id="1036182"/>
    <lineage>
        <taxon>Bacteria</taxon>
        <taxon>Bacillati</taxon>
        <taxon>Actinomycetota</taxon>
        <taxon>Actinomycetes</taxon>
        <taxon>Micromonosporales</taxon>
        <taxon>Micromonosporaceae</taxon>
        <taxon>Paractinoplanes</taxon>
    </lineage>
</organism>
<dbReference type="InterPro" id="IPR025877">
    <property type="entry name" value="MobA-like_NTP_Trfase"/>
</dbReference>
<evidence type="ECO:0000259" key="1">
    <source>
        <dbReference type="Pfam" id="PF12804"/>
    </source>
</evidence>
<protein>
    <submittedName>
        <fullName evidence="2">Nicotine blue oxidoreductase</fullName>
    </submittedName>
</protein>
<dbReference type="Pfam" id="PF12804">
    <property type="entry name" value="NTP_transf_3"/>
    <property type="match status" value="1"/>
</dbReference>
<reference evidence="2 3" key="1">
    <citation type="submission" date="2017-09" db="EMBL/GenBank/DDBJ databases">
        <authorList>
            <person name="Ehlers B."/>
            <person name="Leendertz F.H."/>
        </authorList>
    </citation>
    <scope>NUCLEOTIDE SEQUENCE [LARGE SCALE GENOMIC DNA]</scope>
    <source>
        <strain evidence="2 3">CGMCC 4.6857</strain>
    </source>
</reference>
<name>A0A285JD00_9ACTN</name>
<dbReference type="PANTHER" id="PTHR43777:SF1">
    <property type="entry name" value="MOLYBDENUM COFACTOR CYTIDYLYLTRANSFERASE"/>
    <property type="match status" value="1"/>
</dbReference>
<dbReference type="InterPro" id="IPR029044">
    <property type="entry name" value="Nucleotide-diphossugar_trans"/>
</dbReference>
<dbReference type="AlphaFoldDB" id="A0A285JD00"/>
<dbReference type="GO" id="GO:0016779">
    <property type="term" value="F:nucleotidyltransferase activity"/>
    <property type="evidence" value="ECO:0007669"/>
    <property type="project" value="UniProtKB-ARBA"/>
</dbReference>